<evidence type="ECO:0000313" key="1">
    <source>
        <dbReference type="EMBL" id="ADW22263.1"/>
    </source>
</evidence>
<reference evidence="1 2" key="2">
    <citation type="journal article" date="2011" name="BMC Genomics">
        <title>Sequence of the hyperplastic genome of the naturally competent Thermus scotoductus SA-01.</title>
        <authorList>
            <person name="Gounder K."/>
            <person name="Brzuszkiewicz E."/>
            <person name="Liesegang H."/>
            <person name="Wollherr A."/>
            <person name="Daniel R."/>
            <person name="Gottschalk G."/>
            <person name="Reva O."/>
            <person name="Kumwenda B."/>
            <person name="Srivastava M."/>
            <person name="Bricio C."/>
            <person name="Berenguer J."/>
            <person name="van Heerden E."/>
            <person name="Litthauer D."/>
        </authorList>
    </citation>
    <scope>NUCLEOTIDE SEQUENCE [LARGE SCALE GENOMIC DNA]</scope>
    <source>
        <strain evidence="2">ATCC 700910 / SA-01</strain>
    </source>
</reference>
<accession>E8PL40</accession>
<name>E8PL40_THESS</name>
<sequence length="49" mass="5366">MGFHGSTFPRASSLLVHRMRTQAVVEGEEVQARTVKEPGEARAVGETVR</sequence>
<proteinExistence type="predicted"/>
<evidence type="ECO:0000313" key="2">
    <source>
        <dbReference type="Proteomes" id="UP000008087"/>
    </source>
</evidence>
<reference evidence="2" key="1">
    <citation type="submission" date="2010-03" db="EMBL/GenBank/DDBJ databases">
        <title>The genome sequence of Thermus scotoductus SA-01.</title>
        <authorList>
            <person name="Gounder K."/>
            <person name="Liesegang H."/>
            <person name="Brzuszkiewicz E."/>
            <person name="Wollherr A."/>
            <person name="Daniel R."/>
            <person name="Gottschalk G."/>
            <person name="van Heerden E."/>
            <person name="Litthauer D."/>
        </authorList>
    </citation>
    <scope>NUCLEOTIDE SEQUENCE [LARGE SCALE GENOMIC DNA]</scope>
    <source>
        <strain evidence="2">ATCC 700910 / SA-01</strain>
    </source>
</reference>
<dbReference type="KEGG" id="tsc:TSC_c16480"/>
<organism evidence="1 2">
    <name type="scientific">Thermus scotoductus (strain ATCC 700910 / SA-01)</name>
    <dbReference type="NCBI Taxonomy" id="743525"/>
    <lineage>
        <taxon>Bacteria</taxon>
        <taxon>Thermotogati</taxon>
        <taxon>Deinococcota</taxon>
        <taxon>Deinococci</taxon>
        <taxon>Thermales</taxon>
        <taxon>Thermaceae</taxon>
        <taxon>Thermus</taxon>
    </lineage>
</organism>
<dbReference type="EMBL" id="CP001962">
    <property type="protein sequence ID" value="ADW22263.1"/>
    <property type="molecule type" value="Genomic_DNA"/>
</dbReference>
<protein>
    <submittedName>
        <fullName evidence="1">Uncharacterized protein</fullName>
    </submittedName>
</protein>
<dbReference type="AlphaFoldDB" id="E8PL40"/>
<gene>
    <name evidence="1" type="ordered locus">TSC_c16480</name>
</gene>
<dbReference type="STRING" id="743525.TSC_c16480"/>
<dbReference type="Proteomes" id="UP000008087">
    <property type="component" value="Chromosome"/>
</dbReference>
<dbReference type="HOGENOM" id="CLU_3141720_0_0_0"/>